<reference evidence="6" key="1">
    <citation type="submission" date="2022-10" db="EMBL/GenBank/DDBJ databases">
        <title>Host association and intracellularity evolved multiple times independently in the Rickettsiales.</title>
        <authorList>
            <person name="Castelli M."/>
            <person name="Nardi T."/>
            <person name="Gammuto L."/>
            <person name="Bellinzona G."/>
            <person name="Sabaneyeva E."/>
            <person name="Potekhin A."/>
            <person name="Serra V."/>
            <person name="Petroni G."/>
            <person name="Sassera D."/>
        </authorList>
    </citation>
    <scope>NUCLEOTIDE SEQUENCE [LARGE SCALE GENOMIC DNA]</scope>
    <source>
        <strain evidence="6">US_Bl 11III1</strain>
    </source>
</reference>
<gene>
    <name evidence="6" type="ORF">Fokcrypt_00083</name>
</gene>
<dbReference type="Pfam" id="PF00293">
    <property type="entry name" value="NUDIX"/>
    <property type="match status" value="1"/>
</dbReference>
<accession>A0ABZ0UR10</accession>
<evidence type="ECO:0000259" key="5">
    <source>
        <dbReference type="PROSITE" id="PS51462"/>
    </source>
</evidence>
<evidence type="ECO:0000313" key="6">
    <source>
        <dbReference type="EMBL" id="WPX97578.1"/>
    </source>
</evidence>
<dbReference type="CDD" id="cd03671">
    <property type="entry name" value="NUDIX_Ap4A_hydrolase_plant_like"/>
    <property type="match status" value="1"/>
</dbReference>
<dbReference type="EMBL" id="CP110343">
    <property type="protein sequence ID" value="WPX97578.1"/>
    <property type="molecule type" value="Genomic_DNA"/>
</dbReference>
<dbReference type="InterPro" id="IPR000086">
    <property type="entry name" value="NUDIX_hydrolase_dom"/>
</dbReference>
<dbReference type="PRINTS" id="PR00502">
    <property type="entry name" value="NUDIXFAMILY"/>
</dbReference>
<organism evidence="6 7">
    <name type="scientific">Candidatus Fokinia crypta</name>
    <dbReference type="NCBI Taxonomy" id="1920990"/>
    <lineage>
        <taxon>Bacteria</taxon>
        <taxon>Pseudomonadati</taxon>
        <taxon>Pseudomonadota</taxon>
        <taxon>Alphaproteobacteria</taxon>
        <taxon>Rickettsiales</taxon>
        <taxon>Candidatus Midichloriaceae</taxon>
        <taxon>Candidatus Fokinia</taxon>
    </lineage>
</organism>
<evidence type="ECO:0000256" key="2">
    <source>
        <dbReference type="ARBA" id="ARBA00001946"/>
    </source>
</evidence>
<keyword evidence="7" id="KW-1185">Reference proteome</keyword>
<dbReference type="RefSeq" id="WP_323722236.1">
    <property type="nucleotide sequence ID" value="NZ_CP110343.1"/>
</dbReference>
<dbReference type="PANTHER" id="PTHR11839:SF22">
    <property type="entry name" value="NUDIX HYDROLASE 26, CHLOROPLASTIC"/>
    <property type="match status" value="1"/>
</dbReference>
<dbReference type="InterPro" id="IPR020084">
    <property type="entry name" value="NUDIX_hydrolase_CS"/>
</dbReference>
<protein>
    <submittedName>
        <fullName evidence="6">RNA pyrophosphohydrolase</fullName>
    </submittedName>
</protein>
<dbReference type="PROSITE" id="PS00893">
    <property type="entry name" value="NUDIX_BOX"/>
    <property type="match status" value="1"/>
</dbReference>
<name>A0ABZ0UR10_9RICK</name>
<dbReference type="Proteomes" id="UP001325140">
    <property type="component" value="Chromosome"/>
</dbReference>
<proteinExistence type="inferred from homology"/>
<dbReference type="PANTHER" id="PTHR11839">
    <property type="entry name" value="UDP/ADP-SUGAR PYROPHOSPHATASE"/>
    <property type="match status" value="1"/>
</dbReference>
<evidence type="ECO:0000313" key="7">
    <source>
        <dbReference type="Proteomes" id="UP001325140"/>
    </source>
</evidence>
<dbReference type="PROSITE" id="PS51462">
    <property type="entry name" value="NUDIX"/>
    <property type="match status" value="1"/>
</dbReference>
<comment type="cofactor">
    <cofactor evidence="2">
        <name>Mg(2+)</name>
        <dbReference type="ChEBI" id="CHEBI:18420"/>
    </cofactor>
</comment>
<dbReference type="NCBIfam" id="NF001938">
    <property type="entry name" value="PRK00714.1-5"/>
    <property type="match status" value="1"/>
</dbReference>
<evidence type="ECO:0000256" key="3">
    <source>
        <dbReference type="ARBA" id="ARBA00022801"/>
    </source>
</evidence>
<comment type="similarity">
    <text evidence="4">Belongs to the Nudix hydrolase family.</text>
</comment>
<keyword evidence="3 4" id="KW-0378">Hydrolase</keyword>
<sequence>MYRLGVGAIIVKSNAGIWQGKRKGAVDGWQLPQGGIEENEKPESAILREVYEETGIKSVDIVGNNGMWYQYDLPKEIKEKVWNGYYIGQRQRWFVLKFYGTEEEINIAKEPIEFLDWKWSNIECVMRDIVSFKHDAYEEFIRDYRNVIMNVMSSE</sequence>
<evidence type="ECO:0000256" key="1">
    <source>
        <dbReference type="ARBA" id="ARBA00001936"/>
    </source>
</evidence>
<comment type="cofactor">
    <cofactor evidence="1">
        <name>Mn(2+)</name>
        <dbReference type="ChEBI" id="CHEBI:29035"/>
    </cofactor>
</comment>
<evidence type="ECO:0000256" key="4">
    <source>
        <dbReference type="RuleBase" id="RU003476"/>
    </source>
</evidence>
<dbReference type="InterPro" id="IPR020476">
    <property type="entry name" value="Nudix_hydrolase"/>
</dbReference>
<dbReference type="InterPro" id="IPR022927">
    <property type="entry name" value="RppH"/>
</dbReference>
<dbReference type="Gene3D" id="3.90.79.10">
    <property type="entry name" value="Nucleoside Triphosphate Pyrophosphohydrolase"/>
    <property type="match status" value="1"/>
</dbReference>
<dbReference type="SUPFAM" id="SSF55811">
    <property type="entry name" value="Nudix"/>
    <property type="match status" value="1"/>
</dbReference>
<dbReference type="InterPro" id="IPR015797">
    <property type="entry name" value="NUDIX_hydrolase-like_dom_sf"/>
</dbReference>
<feature type="domain" description="Nudix hydrolase" evidence="5">
    <location>
        <begin position="1"/>
        <end position="142"/>
    </location>
</feature>